<dbReference type="GO" id="GO:0002949">
    <property type="term" value="P:tRNA threonylcarbamoyladenosine modification"/>
    <property type="evidence" value="ECO:0007669"/>
    <property type="project" value="InterPro"/>
</dbReference>
<organism evidence="1 2">
    <name type="scientific">Candidatus Similichlamydia laticola</name>
    <dbReference type="NCBI Taxonomy" id="2170265"/>
    <lineage>
        <taxon>Bacteria</taxon>
        <taxon>Pseudomonadati</taxon>
        <taxon>Chlamydiota</taxon>
        <taxon>Chlamydiia</taxon>
        <taxon>Parachlamydiales</taxon>
        <taxon>Candidatus Parilichlamydiaceae</taxon>
        <taxon>Candidatus Similichlamydia</taxon>
    </lineage>
</organism>
<dbReference type="Pfam" id="PF02367">
    <property type="entry name" value="TsaE"/>
    <property type="match status" value="1"/>
</dbReference>
<accession>A0A369KG31</accession>
<dbReference type="Gene3D" id="3.40.50.300">
    <property type="entry name" value="P-loop containing nucleotide triphosphate hydrolases"/>
    <property type="match status" value="1"/>
</dbReference>
<dbReference type="InterPro" id="IPR027417">
    <property type="entry name" value="P-loop_NTPase"/>
</dbReference>
<proteinExistence type="predicted"/>
<evidence type="ECO:0000313" key="1">
    <source>
        <dbReference type="EMBL" id="RDB31867.1"/>
    </source>
</evidence>
<comment type="caution">
    <text evidence="1">The sequence shown here is derived from an EMBL/GenBank/DDBJ whole genome shotgun (WGS) entry which is preliminary data.</text>
</comment>
<evidence type="ECO:0008006" key="3">
    <source>
        <dbReference type="Google" id="ProtNLM"/>
    </source>
</evidence>
<evidence type="ECO:0000313" key="2">
    <source>
        <dbReference type="Proteomes" id="UP000253816"/>
    </source>
</evidence>
<reference evidence="1 2" key="1">
    <citation type="submission" date="2018-07" db="EMBL/GenBank/DDBJ databases">
        <title>Comparative genomics of the Candidatus Parilichlamydiaceae reveals evidence of convergent evolution and genome reduction in the phylum Chlamydiae.</title>
        <authorList>
            <person name="Taylor-Brown A."/>
            <person name="Polkinghorne A."/>
        </authorList>
    </citation>
    <scope>NUCLEOTIDE SEQUENCE [LARGE SCALE GENOMIC DNA]</scope>
    <source>
        <strain evidence="1 2">Hat2</strain>
    </source>
</reference>
<gene>
    <name evidence="1" type="ORF">HAT2_00019</name>
</gene>
<keyword evidence="2" id="KW-1185">Reference proteome</keyword>
<dbReference type="EMBL" id="QQBG01000002">
    <property type="protein sequence ID" value="RDB31867.1"/>
    <property type="molecule type" value="Genomic_DNA"/>
</dbReference>
<dbReference type="Proteomes" id="UP000253816">
    <property type="component" value="Unassembled WGS sequence"/>
</dbReference>
<protein>
    <recommendedName>
        <fullName evidence="3">TsaE protein, required for threonylcarbamoyladenosine t(6)A37 formation in tRNA</fullName>
    </recommendedName>
</protein>
<name>A0A369KG31_9BACT</name>
<dbReference type="InterPro" id="IPR003442">
    <property type="entry name" value="T6A_TsaE"/>
</dbReference>
<sequence>MLNLHETSRGTLFHFDLFRLQKRQERTDSLEEFLFSPGLKCVEWPTTDLLQQLKQEATVLHWSVVNASVRSLRIDTAQICTT</sequence>
<dbReference type="AlphaFoldDB" id="A0A369KG31"/>